<proteinExistence type="predicted"/>
<evidence type="ECO:0000313" key="2">
    <source>
        <dbReference type="Proteomes" id="UP000826212"/>
    </source>
</evidence>
<dbReference type="Proteomes" id="UP000826212">
    <property type="component" value="Chromosome"/>
</dbReference>
<sequence>MRSYIYILIVVLGIGPTMAHAQKVDNLMQFNSRQVGQTARSAAMGGAFGALGGDLSSVLINPAGIAVFQSSEISFTSNIYNGIDARTTYGGQMNTVSESGMKIPNFGIVGVIPNMGASSNIVNFNFGFSYNRSADFNNLSYANLDNTSSSRIDAYATQATAKNLYFDDVRYVDGEVSPYNKAPINSVLAFQGYLIEQHKNDKGEFVEGYWYSILPADAIMNQTVRKETSGYINNYTFSMGGNVNHKFYFGMALNLQDYYYEERKTYTERGVNNNITEFTHNEYLRQNAFGYSVNLGFIYRPAPFIRFGASMTTPTYFKVTEDFSASMTSDVVYDGKRENAYEESPIFKGKYEVQTPFVWNAGLAFVIGKRFILSQDVTYMDYGNSKFSTADGNVDSYAFEQTNQSVSKIYKDKIESRTGLEIRMDRNVYLRGGYQFSNSPFNAQIEGYTTADGADQIASNNTYHAYSCGIGYRTSKFFIDAAYVYDYRSENYYQYVEASEFNYVESPKTETEWTTQKLMVTLGFRF</sequence>
<evidence type="ECO:0000313" key="1">
    <source>
        <dbReference type="EMBL" id="QZE14891.1"/>
    </source>
</evidence>
<organism evidence="1 2">
    <name type="scientific">Halosquirtibacter laminarini</name>
    <dbReference type="NCBI Taxonomy" id="3374600"/>
    <lineage>
        <taxon>Bacteria</taxon>
        <taxon>Pseudomonadati</taxon>
        <taxon>Bacteroidota</taxon>
        <taxon>Bacteroidia</taxon>
        <taxon>Marinilabiliales</taxon>
        <taxon>Prolixibacteraceae</taxon>
        <taxon>Halosquirtibacter</taxon>
    </lineage>
</organism>
<name>A0AC61NGW0_9BACT</name>
<gene>
    <name evidence="1" type="ORF">K4L44_03295</name>
</gene>
<protein>
    <submittedName>
        <fullName evidence="1">Outer membrane protein transport protein</fullName>
    </submittedName>
</protein>
<accession>A0AC61NGW0</accession>
<dbReference type="EMBL" id="CP081303">
    <property type="protein sequence ID" value="QZE14891.1"/>
    <property type="molecule type" value="Genomic_DNA"/>
</dbReference>
<reference evidence="1" key="1">
    <citation type="submission" date="2021-08" db="EMBL/GenBank/DDBJ databases">
        <title>Novel anaerobic bacterium isolated from sea squirt in East Sea, Republic of Korea.</title>
        <authorList>
            <person name="Nguyen T.H."/>
            <person name="Li Z."/>
            <person name="Lee Y.-J."/>
            <person name="Ko J."/>
            <person name="Kim S.-G."/>
        </authorList>
    </citation>
    <scope>NUCLEOTIDE SEQUENCE</scope>
    <source>
        <strain evidence="1">KCTC 25031</strain>
    </source>
</reference>
<keyword evidence="2" id="KW-1185">Reference proteome</keyword>